<evidence type="ECO:0000313" key="3">
    <source>
        <dbReference type="Proteomes" id="UP000216991"/>
    </source>
</evidence>
<dbReference type="InterPro" id="IPR023210">
    <property type="entry name" value="NADP_OxRdtase_dom"/>
</dbReference>
<dbReference type="Proteomes" id="UP000216991">
    <property type="component" value="Unassembled WGS sequence"/>
</dbReference>
<dbReference type="InterPro" id="IPR050523">
    <property type="entry name" value="AKR_Detox_Biosynth"/>
</dbReference>
<name>A0A255YS79_9SPHN</name>
<dbReference type="PANTHER" id="PTHR43364:SF1">
    <property type="entry name" value="OXIDOREDUCTASE YDHF"/>
    <property type="match status" value="1"/>
</dbReference>
<dbReference type="Gene3D" id="3.20.20.100">
    <property type="entry name" value="NADP-dependent oxidoreductase domain"/>
    <property type="match status" value="1"/>
</dbReference>
<evidence type="ECO:0000313" key="2">
    <source>
        <dbReference type="EMBL" id="OYQ32049.1"/>
    </source>
</evidence>
<dbReference type="GO" id="GO:0005829">
    <property type="term" value="C:cytosol"/>
    <property type="evidence" value="ECO:0007669"/>
    <property type="project" value="TreeGrafter"/>
</dbReference>
<dbReference type="AlphaFoldDB" id="A0A255YS79"/>
<feature type="domain" description="NADP-dependent oxidoreductase" evidence="1">
    <location>
        <begin position="23"/>
        <end position="300"/>
    </location>
</feature>
<dbReference type="PANTHER" id="PTHR43364">
    <property type="entry name" value="NADH-SPECIFIC METHYLGLYOXAL REDUCTASE-RELATED"/>
    <property type="match status" value="1"/>
</dbReference>
<dbReference type="InterPro" id="IPR036812">
    <property type="entry name" value="NAD(P)_OxRdtase_dom_sf"/>
</dbReference>
<dbReference type="Pfam" id="PF00248">
    <property type="entry name" value="Aldo_ket_red"/>
    <property type="match status" value="1"/>
</dbReference>
<gene>
    <name evidence="2" type="ORF">CHU93_03900</name>
</gene>
<dbReference type="EMBL" id="NOXT01000082">
    <property type="protein sequence ID" value="OYQ32049.1"/>
    <property type="molecule type" value="Genomic_DNA"/>
</dbReference>
<sequence>MSQITLSPNRRPLGKSEFLVSPLAWGMWRFAGDDVAAAQARCEAALAAGINFFDTADIYGPDNDEPFGASEALLGRVFKAAPALRAQIVLASKGGIRMGVPYDSSPEYLVEAVDASLSRLGVERIDLWQIHRPDMLTHWAEVAATLDGLVAAGKIGAVGVSNFTVAQSSALKKHLKAPLVSTQPEFSPLALAPLFDGTLDWAMKHGLAVLGWSPLGQGRLGDGDPRPGRRQAEDERLIRVKAALSAHGQKFGVGIAATAYAWVLAHPAGITPIVGSQNPARIAEAADAFNVSFTRAEWYAILVASLGENLP</sequence>
<comment type="caution">
    <text evidence="2">The sequence shown here is derived from an EMBL/GenBank/DDBJ whole genome shotgun (WGS) entry which is preliminary data.</text>
</comment>
<organism evidence="2 3">
    <name type="scientific">Sandarakinorhabdus cyanobacteriorum</name>
    <dbReference type="NCBI Taxonomy" id="1981098"/>
    <lineage>
        <taxon>Bacteria</taxon>
        <taxon>Pseudomonadati</taxon>
        <taxon>Pseudomonadota</taxon>
        <taxon>Alphaproteobacteria</taxon>
        <taxon>Sphingomonadales</taxon>
        <taxon>Sphingosinicellaceae</taxon>
        <taxon>Sandarakinorhabdus</taxon>
    </lineage>
</organism>
<evidence type="ECO:0000259" key="1">
    <source>
        <dbReference type="Pfam" id="PF00248"/>
    </source>
</evidence>
<accession>A0A255YS79</accession>
<dbReference type="RefSeq" id="WP_094472845.1">
    <property type="nucleotide sequence ID" value="NZ_NOXT01000082.1"/>
</dbReference>
<dbReference type="SUPFAM" id="SSF51430">
    <property type="entry name" value="NAD(P)-linked oxidoreductase"/>
    <property type="match status" value="1"/>
</dbReference>
<dbReference type="OrthoDB" id="7181835at2"/>
<keyword evidence="3" id="KW-1185">Reference proteome</keyword>
<protein>
    <submittedName>
        <fullName evidence="2">Aldo/keto reductase</fullName>
    </submittedName>
</protein>
<proteinExistence type="predicted"/>
<reference evidence="2 3" key="1">
    <citation type="submission" date="2017-07" db="EMBL/GenBank/DDBJ databases">
        <title>Sandarakinorhabdus cyanobacteriorum sp. nov., a novel bacterium isolated from cyanobacterial aggregates in a eutrophic lake.</title>
        <authorList>
            <person name="Cai H."/>
        </authorList>
    </citation>
    <scope>NUCLEOTIDE SEQUENCE [LARGE SCALE GENOMIC DNA]</scope>
    <source>
        <strain evidence="2 3">TH057</strain>
    </source>
</reference>